<dbReference type="InterPro" id="IPR001789">
    <property type="entry name" value="Sig_transdc_resp-reg_receiver"/>
</dbReference>
<feature type="domain" description="Histidine kinase" evidence="6">
    <location>
        <begin position="348"/>
        <end position="583"/>
    </location>
</feature>
<dbReference type="InterPro" id="IPR003661">
    <property type="entry name" value="HisK_dim/P_dom"/>
</dbReference>
<dbReference type="SUPFAM" id="SSF55874">
    <property type="entry name" value="ATPase domain of HSP90 chaperone/DNA topoisomerase II/histidine kinase"/>
    <property type="match status" value="1"/>
</dbReference>
<dbReference type="InterPro" id="IPR035965">
    <property type="entry name" value="PAS-like_dom_sf"/>
</dbReference>
<keyword evidence="5" id="KW-1133">Transmembrane helix</keyword>
<feature type="modified residue" description="4-aspartylphosphate" evidence="4">
    <location>
        <position position="654"/>
    </location>
</feature>
<evidence type="ECO:0000256" key="1">
    <source>
        <dbReference type="ARBA" id="ARBA00000085"/>
    </source>
</evidence>
<reference evidence="8" key="2">
    <citation type="submission" date="2020-09" db="EMBL/GenBank/DDBJ databases">
        <authorList>
            <person name="Sun Q."/>
            <person name="Zhou Y."/>
        </authorList>
    </citation>
    <scope>NUCLEOTIDE SEQUENCE</scope>
    <source>
        <strain evidence="8">CGMCC 1.6293</strain>
    </source>
</reference>
<dbReference type="InterPro" id="IPR036097">
    <property type="entry name" value="HisK_dim/P_sf"/>
</dbReference>
<evidence type="ECO:0000256" key="3">
    <source>
        <dbReference type="ARBA" id="ARBA00022553"/>
    </source>
</evidence>
<dbReference type="AlphaFoldDB" id="A0A917SQB2"/>
<dbReference type="InterPro" id="IPR005467">
    <property type="entry name" value="His_kinase_dom"/>
</dbReference>
<dbReference type="InterPro" id="IPR003594">
    <property type="entry name" value="HATPase_dom"/>
</dbReference>
<proteinExistence type="predicted"/>
<evidence type="ECO:0000256" key="2">
    <source>
        <dbReference type="ARBA" id="ARBA00012438"/>
    </source>
</evidence>
<dbReference type="Gene3D" id="3.30.450.20">
    <property type="entry name" value="PAS domain"/>
    <property type="match status" value="1"/>
</dbReference>
<dbReference type="InterPro" id="IPR036890">
    <property type="entry name" value="HATPase_C_sf"/>
</dbReference>
<dbReference type="EMBL" id="BMLF01000001">
    <property type="protein sequence ID" value="GGL91047.1"/>
    <property type="molecule type" value="Genomic_DNA"/>
</dbReference>
<protein>
    <recommendedName>
        <fullName evidence="2">histidine kinase</fullName>
        <ecNumber evidence="2">2.7.13.3</ecNumber>
    </recommendedName>
</protein>
<keyword evidence="3 4" id="KW-0597">Phosphoprotein</keyword>
<keyword evidence="9" id="KW-1185">Reference proteome</keyword>
<evidence type="ECO:0000256" key="5">
    <source>
        <dbReference type="SAM" id="Phobius"/>
    </source>
</evidence>
<dbReference type="Pfam" id="PF00072">
    <property type="entry name" value="Response_reg"/>
    <property type="match status" value="1"/>
</dbReference>
<dbReference type="SMART" id="SM00448">
    <property type="entry name" value="REC"/>
    <property type="match status" value="1"/>
</dbReference>
<dbReference type="SMART" id="SM00387">
    <property type="entry name" value="HATPase_c"/>
    <property type="match status" value="1"/>
</dbReference>
<dbReference type="PANTHER" id="PTHR43065:SF42">
    <property type="entry name" value="TWO-COMPONENT SENSOR PPRA"/>
    <property type="match status" value="1"/>
</dbReference>
<dbReference type="Gene3D" id="3.40.50.2300">
    <property type="match status" value="1"/>
</dbReference>
<organism evidence="8 9">
    <name type="scientific">Pseudooceanicola nanhaiensis</name>
    <dbReference type="NCBI Taxonomy" id="375761"/>
    <lineage>
        <taxon>Bacteria</taxon>
        <taxon>Pseudomonadati</taxon>
        <taxon>Pseudomonadota</taxon>
        <taxon>Alphaproteobacteria</taxon>
        <taxon>Rhodobacterales</taxon>
        <taxon>Paracoccaceae</taxon>
        <taxon>Pseudooceanicola</taxon>
    </lineage>
</organism>
<dbReference type="PROSITE" id="PS50109">
    <property type="entry name" value="HIS_KIN"/>
    <property type="match status" value="1"/>
</dbReference>
<reference evidence="8" key="1">
    <citation type="journal article" date="2014" name="Int. J. Syst. Evol. Microbiol.">
        <title>Complete genome sequence of Corynebacterium casei LMG S-19264T (=DSM 44701T), isolated from a smear-ripened cheese.</title>
        <authorList>
            <consortium name="US DOE Joint Genome Institute (JGI-PGF)"/>
            <person name="Walter F."/>
            <person name="Albersmeier A."/>
            <person name="Kalinowski J."/>
            <person name="Ruckert C."/>
        </authorList>
    </citation>
    <scope>NUCLEOTIDE SEQUENCE</scope>
    <source>
        <strain evidence="8">CGMCC 1.6293</strain>
    </source>
</reference>
<keyword evidence="5" id="KW-0472">Membrane</keyword>
<evidence type="ECO:0000313" key="9">
    <source>
        <dbReference type="Proteomes" id="UP000649829"/>
    </source>
</evidence>
<evidence type="ECO:0000259" key="6">
    <source>
        <dbReference type="PROSITE" id="PS50109"/>
    </source>
</evidence>
<dbReference type="GO" id="GO:0000155">
    <property type="term" value="F:phosphorelay sensor kinase activity"/>
    <property type="evidence" value="ECO:0007669"/>
    <property type="project" value="InterPro"/>
</dbReference>
<name>A0A917SQB2_9RHOB</name>
<dbReference type="Gene3D" id="1.10.287.130">
    <property type="match status" value="1"/>
</dbReference>
<dbReference type="Pfam" id="PF02518">
    <property type="entry name" value="HATPase_c"/>
    <property type="match status" value="1"/>
</dbReference>
<dbReference type="InterPro" id="IPR004358">
    <property type="entry name" value="Sig_transdc_His_kin-like_C"/>
</dbReference>
<evidence type="ECO:0000313" key="8">
    <source>
        <dbReference type="EMBL" id="GGL91047.1"/>
    </source>
</evidence>
<gene>
    <name evidence="8" type="ORF">GCM10011534_11510</name>
</gene>
<dbReference type="InterPro" id="IPR011006">
    <property type="entry name" value="CheY-like_superfamily"/>
</dbReference>
<dbReference type="SUPFAM" id="SSF52172">
    <property type="entry name" value="CheY-like"/>
    <property type="match status" value="1"/>
</dbReference>
<comment type="caution">
    <text evidence="8">The sequence shown here is derived from an EMBL/GenBank/DDBJ whole genome shotgun (WGS) entry which is preliminary data.</text>
</comment>
<dbReference type="PANTHER" id="PTHR43065">
    <property type="entry name" value="SENSOR HISTIDINE KINASE"/>
    <property type="match status" value="1"/>
</dbReference>
<dbReference type="EC" id="2.7.13.3" evidence="2"/>
<evidence type="ECO:0000259" key="7">
    <source>
        <dbReference type="PROSITE" id="PS50110"/>
    </source>
</evidence>
<evidence type="ECO:0000256" key="4">
    <source>
        <dbReference type="PROSITE-ProRule" id="PRU00169"/>
    </source>
</evidence>
<keyword evidence="5" id="KW-0812">Transmembrane</keyword>
<dbReference type="PRINTS" id="PR00344">
    <property type="entry name" value="BCTRLSENSOR"/>
</dbReference>
<dbReference type="Proteomes" id="UP000649829">
    <property type="component" value="Unassembled WGS sequence"/>
</dbReference>
<dbReference type="SUPFAM" id="SSF55785">
    <property type="entry name" value="PYP-like sensor domain (PAS domain)"/>
    <property type="match status" value="1"/>
</dbReference>
<feature type="transmembrane region" description="Helical" evidence="5">
    <location>
        <begin position="176"/>
        <end position="199"/>
    </location>
</feature>
<accession>A0A917SQB2</accession>
<dbReference type="SUPFAM" id="SSF47384">
    <property type="entry name" value="Homodimeric domain of signal transducing histidine kinase"/>
    <property type="match status" value="1"/>
</dbReference>
<dbReference type="PROSITE" id="PS50110">
    <property type="entry name" value="RESPONSE_REGULATORY"/>
    <property type="match status" value="1"/>
</dbReference>
<dbReference type="SMART" id="SM00388">
    <property type="entry name" value="HisKA"/>
    <property type="match status" value="1"/>
</dbReference>
<feature type="domain" description="Response regulatory" evidence="7">
    <location>
        <begin position="604"/>
        <end position="718"/>
    </location>
</feature>
<dbReference type="RefSeq" id="WP_169739181.1">
    <property type="nucleotide sequence ID" value="NZ_JAYMDU010000001.1"/>
</dbReference>
<comment type="catalytic activity">
    <reaction evidence="1">
        <text>ATP + protein L-histidine = ADP + protein N-phospho-L-histidine.</text>
        <dbReference type="EC" id="2.7.13.3"/>
    </reaction>
</comment>
<dbReference type="Pfam" id="PF00512">
    <property type="entry name" value="HisKA"/>
    <property type="match status" value="1"/>
</dbReference>
<sequence>MMTGRRFRRMLILGPVAAAAVLGVFAWSYLRLLDEARDLRETGLRFETTSQDLLANIGFVGLIHDFKNCVLRPDEPEYCAQAEAHARRAEELIAELDRLAAEIGLDERLDGLLETVRGYGARAAVVETAHAEGRPILEIDDAVRLSDSAAAAEIETTLRQARRTLKARLDRLRDLYLVQAVAGMLSMVALAGWFAFMLLREHRLSLAQEERLSAVFGALSGGVIGFDAAGRVAMINRQGRAMLGAETATPPFDWPEQATLRAPEDNQPATAHGPFGRLAAGDGIKGETYLLSLPGGEEHYVRITGGPLRSGGDIAAVAVLDDVTQQERHRQHIERNSRLDALGQLSGGIAHDFNNLLATILYAVNLALNEEQSERSQRLLKQAIASVDRGRTLTGRLLSFAKRQPGTARSRTVAEVLREFEALARPAIEASIAMHVEPPDPALYVHCDQSQLENALLNLVLNSRDAILGAGQGSEIRVSARAVTSTSSDLRRRQRAEAAEGRPVSAEDYRYVELSVIDDGPGMSAEVRRRATDPFFSTKDQGQGTGLGLAMVYGFARQSNGEMQIYSDEGHGTTVRLTLPRGTPENRREGPVSRPEVVRGEGETVLLVEDEPDLLSIMSEMLTDLGYVVETATSGTEALSRIRGGLEFDLLLSDMIMPGEIDGLTLARRLRRVRRDARVVLMSGYAERMASETQGIEYPVLQKPCMPEELAAAIRTALKG</sequence>
<dbReference type="Gene3D" id="3.30.565.10">
    <property type="entry name" value="Histidine kinase-like ATPase, C-terminal domain"/>
    <property type="match status" value="1"/>
</dbReference>